<evidence type="ECO:0000313" key="2">
    <source>
        <dbReference type="Proteomes" id="UP000192758"/>
    </source>
</evidence>
<gene>
    <name evidence="1" type="ORF">EHP00_141</name>
</gene>
<dbReference type="EMBL" id="MNPJ01000019">
    <property type="protein sequence ID" value="OQS54643.1"/>
    <property type="molecule type" value="Genomic_DNA"/>
</dbReference>
<comment type="caution">
    <text evidence="1">The sequence shown here is derived from an EMBL/GenBank/DDBJ whole genome shotgun (WGS) entry which is preliminary data.</text>
</comment>
<accession>A0A1W0E5W4</accession>
<sequence length="492" mass="57721">MINGESDKKLKHLTKQVKFCEKIDQICTKVLIELKNTDYKTMQSFKPYILPKENIKKLLDFYEKYTETRKGLEKIKIKLEKSEILQRTLKIKELEALEITTLLEKYKGYLNNLEIYKQVNIVDALIKESQEFFDSMVEKIKKSFVMALNRLPKIVNKIDVYAYFLLQHCDKKQFLGDYTKRVYSRLGFLDINNNLQLLVQQTSNLTKYFNLITQMNAEILGKREAYNINVGLVSLIIVNLKKVMVDTLLVVDKQNKASDIPLLIDLHYNLKHKEGKQIKEIEELFVFKQQIEKLVLNCLIQFFADLELLEHPRDDLCAENVCKIITKALDSFAKNQELKEDWSKKYGRSFGIYNVCDLNTNISTKCLNKIVNLSSQLKEFDKYVYLINNKACFRHYADNFDNLTFKKSINKDVQLIVGLWKIKLEAYKGLVLNRYLTSRLKAHAKYFLPEKERHKVQEAIKTIVESLIVRKMIEGQTNHLKEAIENTYTGIS</sequence>
<evidence type="ECO:0000313" key="1">
    <source>
        <dbReference type="EMBL" id="OQS54643.1"/>
    </source>
</evidence>
<dbReference type="OrthoDB" id="2190236at2759"/>
<protein>
    <submittedName>
        <fullName evidence="1">Uncharacterized protein</fullName>
    </submittedName>
</protein>
<proteinExistence type="predicted"/>
<dbReference type="VEuPathDB" id="MicrosporidiaDB:EHP00_141"/>
<keyword evidence="2" id="KW-1185">Reference proteome</keyword>
<name>A0A1W0E5W4_9MICR</name>
<organism evidence="1 2">
    <name type="scientific">Ecytonucleospora hepatopenaei</name>
    <dbReference type="NCBI Taxonomy" id="646526"/>
    <lineage>
        <taxon>Eukaryota</taxon>
        <taxon>Fungi</taxon>
        <taxon>Fungi incertae sedis</taxon>
        <taxon>Microsporidia</taxon>
        <taxon>Enterocytozoonidae</taxon>
        <taxon>Ecytonucleospora</taxon>
    </lineage>
</organism>
<dbReference type="AlphaFoldDB" id="A0A1W0E5W4"/>
<dbReference type="Proteomes" id="UP000192758">
    <property type="component" value="Unassembled WGS sequence"/>
</dbReference>
<reference evidence="1 2" key="1">
    <citation type="journal article" date="2017" name="Environ. Microbiol.">
        <title>Decay of the glycolytic pathway and adaptation to intranuclear parasitism within Enterocytozoonidae microsporidia.</title>
        <authorList>
            <person name="Wiredu Boakye D."/>
            <person name="Jaroenlak P."/>
            <person name="Prachumwat A."/>
            <person name="Williams T.A."/>
            <person name="Bateman K.S."/>
            <person name="Itsathitphaisarn O."/>
            <person name="Sritunyalucksana K."/>
            <person name="Paszkiewicz K.H."/>
            <person name="Moore K.A."/>
            <person name="Stentiford G.D."/>
            <person name="Williams B.A."/>
        </authorList>
    </citation>
    <scope>NUCLEOTIDE SEQUENCE [LARGE SCALE GENOMIC DNA]</scope>
    <source>
        <strain evidence="1 2">TH1</strain>
    </source>
</reference>